<dbReference type="GO" id="GO:0015038">
    <property type="term" value="F:glutathione disulfide oxidoreductase activity"/>
    <property type="evidence" value="ECO:0007669"/>
    <property type="project" value="UniProtKB-UniRule"/>
</dbReference>
<evidence type="ECO:0000313" key="7">
    <source>
        <dbReference type="EMBL" id="AGK59495.1"/>
    </source>
</evidence>
<organism evidence="7 8">
    <name type="scientific">Hyphomicrobium denitrificans 1NES1</name>
    <dbReference type="NCBI Taxonomy" id="670307"/>
    <lineage>
        <taxon>Bacteria</taxon>
        <taxon>Pseudomonadati</taxon>
        <taxon>Pseudomonadota</taxon>
        <taxon>Alphaproteobacteria</taxon>
        <taxon>Hyphomicrobiales</taxon>
        <taxon>Hyphomicrobiaceae</taxon>
        <taxon>Hyphomicrobium</taxon>
    </lineage>
</organism>
<dbReference type="PROSITE" id="PS51354">
    <property type="entry name" value="GLUTAREDOXIN_2"/>
    <property type="match status" value="1"/>
</dbReference>
<feature type="domain" description="Glutaredoxin" evidence="6">
    <location>
        <begin position="42"/>
        <end position="102"/>
    </location>
</feature>
<dbReference type="Gene3D" id="3.40.30.10">
    <property type="entry name" value="Glutaredoxin"/>
    <property type="match status" value="1"/>
</dbReference>
<dbReference type="PRINTS" id="PR00160">
    <property type="entry name" value="GLUTAREDOXIN"/>
</dbReference>
<dbReference type="eggNOG" id="COG0695">
    <property type="taxonomic scope" value="Bacteria"/>
</dbReference>
<dbReference type="STRING" id="670307.HYPDE_39128"/>
<dbReference type="GO" id="GO:0045454">
    <property type="term" value="P:cell redox homeostasis"/>
    <property type="evidence" value="ECO:0007669"/>
    <property type="project" value="InterPro"/>
</dbReference>
<evidence type="ECO:0000256" key="2">
    <source>
        <dbReference type="ARBA" id="ARBA00007787"/>
    </source>
</evidence>
<evidence type="ECO:0000256" key="1">
    <source>
        <dbReference type="ARBA" id="ARBA00002549"/>
    </source>
</evidence>
<dbReference type="CDD" id="cd03418">
    <property type="entry name" value="GRX_GRXb_1_3_like"/>
    <property type="match status" value="1"/>
</dbReference>
<keyword evidence="5" id="KW-0676">Redox-active center</keyword>
<dbReference type="SUPFAM" id="SSF52833">
    <property type="entry name" value="Thioredoxin-like"/>
    <property type="match status" value="1"/>
</dbReference>
<evidence type="ECO:0000313" key="8">
    <source>
        <dbReference type="Proteomes" id="UP000005952"/>
    </source>
</evidence>
<keyword evidence="4 5" id="KW-0249">Electron transport</keyword>
<gene>
    <name evidence="7" type="ORF">HYPDE_39128</name>
</gene>
<comment type="similarity">
    <text evidence="2 5">Belongs to the glutaredoxin family.</text>
</comment>
<dbReference type="InterPro" id="IPR036249">
    <property type="entry name" value="Thioredoxin-like_sf"/>
</dbReference>
<name>N0BH96_9HYPH</name>
<accession>N0BH96</accession>
<dbReference type="InterPro" id="IPR014025">
    <property type="entry name" value="Glutaredoxin_subgr"/>
</dbReference>
<dbReference type="PANTHER" id="PTHR45694:SF18">
    <property type="entry name" value="GLUTAREDOXIN-1-RELATED"/>
    <property type="match status" value="1"/>
</dbReference>
<dbReference type="GO" id="GO:0005737">
    <property type="term" value="C:cytoplasm"/>
    <property type="evidence" value="ECO:0007669"/>
    <property type="project" value="TreeGrafter"/>
</dbReference>
<dbReference type="PANTHER" id="PTHR45694">
    <property type="entry name" value="GLUTAREDOXIN 2"/>
    <property type="match status" value="1"/>
</dbReference>
<evidence type="ECO:0000256" key="4">
    <source>
        <dbReference type="ARBA" id="ARBA00022982"/>
    </source>
</evidence>
<evidence type="ECO:0000256" key="3">
    <source>
        <dbReference type="ARBA" id="ARBA00022448"/>
    </source>
</evidence>
<dbReference type="InterPro" id="IPR011900">
    <property type="entry name" value="GRX_bact"/>
</dbReference>
<comment type="function">
    <text evidence="1 5">Has a glutathione-disulfide oxidoreductase activity in the presence of NADPH and glutathione reductase. Reduces low molecular weight disulfides and proteins.</text>
</comment>
<evidence type="ECO:0000256" key="5">
    <source>
        <dbReference type="RuleBase" id="RU364065"/>
    </source>
</evidence>
<protein>
    <recommendedName>
        <fullName evidence="5">Glutaredoxin</fullName>
    </recommendedName>
</protein>
<reference evidence="7 8" key="1">
    <citation type="journal article" date="2013" name="Genome Announc.">
        <title>Genome sequences for three denitrifying bacterial strains isolated from a uranium- and nitrate-contaminated subsurface environment.</title>
        <authorList>
            <person name="Venkatramanan R."/>
            <person name="Prakash O."/>
            <person name="Woyke T."/>
            <person name="Chain P."/>
            <person name="Goodwin L.A."/>
            <person name="Watson D."/>
            <person name="Brooks S."/>
            <person name="Kostka J.E."/>
            <person name="Green S.J."/>
        </authorList>
    </citation>
    <scope>NUCLEOTIDE SEQUENCE [LARGE SCALE GENOMIC DNA]</scope>
    <source>
        <strain evidence="7 8">1NES1</strain>
    </source>
</reference>
<proteinExistence type="inferred from homology"/>
<keyword evidence="5" id="KW-0963">Cytoplasm</keyword>
<dbReference type="Proteomes" id="UP000005952">
    <property type="component" value="Chromosome"/>
</dbReference>
<dbReference type="EMBL" id="CP005587">
    <property type="protein sequence ID" value="AGK59495.1"/>
    <property type="molecule type" value="Genomic_DNA"/>
</dbReference>
<dbReference type="InterPro" id="IPR002109">
    <property type="entry name" value="Glutaredoxin"/>
</dbReference>
<dbReference type="GO" id="GO:0034599">
    <property type="term" value="P:cellular response to oxidative stress"/>
    <property type="evidence" value="ECO:0007669"/>
    <property type="project" value="TreeGrafter"/>
</dbReference>
<dbReference type="AlphaFoldDB" id="N0BH96"/>
<evidence type="ECO:0000259" key="6">
    <source>
        <dbReference type="Pfam" id="PF00462"/>
    </source>
</evidence>
<keyword evidence="3 5" id="KW-0813">Transport</keyword>
<dbReference type="Pfam" id="PF00462">
    <property type="entry name" value="Glutaredoxin"/>
    <property type="match status" value="1"/>
</dbReference>
<keyword evidence="8" id="KW-1185">Reference proteome</keyword>
<dbReference type="KEGG" id="hdt:HYPDE_39128"/>
<sequence>MAKARHRGANITIKVAWPRERRRLDSGEIQGRWRGADVMHKVTVYTAGNCCYCHMAKDLLRRKGAAFEEIDLTGRSDLRADLRARAGGRHTVPQIWIGSVHVGGCDDLFDLERSGKLDALLAQTTSAS</sequence>
<dbReference type="NCBIfam" id="TIGR02181">
    <property type="entry name" value="GRX_bact"/>
    <property type="match status" value="1"/>
</dbReference>
<dbReference type="HOGENOM" id="CLU_1956623_0_0_5"/>